<comment type="caution">
    <text evidence="3">The sequence shown here is derived from an EMBL/GenBank/DDBJ whole genome shotgun (WGS) entry which is preliminary data.</text>
</comment>
<dbReference type="EMBL" id="BDQI01000001">
    <property type="protein sequence ID" value="GAX49342.1"/>
    <property type="molecule type" value="Genomic_DNA"/>
</dbReference>
<reference evidence="4" key="1">
    <citation type="submission" date="2017-05" db="EMBL/GenBank/DDBJ databases">
        <title>Streptomyces olivochromogenes NBRC 3561 whole genome shotgun sequence.</title>
        <authorList>
            <person name="Dohra H."/>
            <person name="Kodani S."/>
        </authorList>
    </citation>
    <scope>NUCLEOTIDE SEQUENCE [LARGE SCALE GENOMIC DNA]</scope>
    <source>
        <strain evidence="4">NBRC 3561</strain>
    </source>
</reference>
<sequence>MSTEVSVVIGNGGMGRAVARRVGAGHRLLIADYKEDALEPVAEQLRDDGFEVITQSVDVTSRKSVAGLAHTAAELGRVTRLVHTAGVSPAQAPIPAILAVDVLGPALVLDEFTDVIAAGGAGVVIASNAGHFYPGPLSPEDIHALSDFSAEDLAGHALLSPDRYADGSIAYQFAKRAAQLRVKAVAAGAWGDRGARLNSISPGVISTPMGRAELDGGDQGLVRSLIEASAIRRTGAAEEIAAAAEFLLSPSASFVTGTDLLVDGGAVAAITTGRFDPTAF</sequence>
<evidence type="ECO:0000313" key="4">
    <source>
        <dbReference type="Proteomes" id="UP000217446"/>
    </source>
</evidence>
<gene>
    <name evidence="3" type="ORF">SO3561_00831</name>
</gene>
<dbReference type="Pfam" id="PF00106">
    <property type="entry name" value="adh_short"/>
    <property type="match status" value="1"/>
</dbReference>
<proteinExistence type="inferred from homology"/>
<evidence type="ECO:0000256" key="2">
    <source>
        <dbReference type="ARBA" id="ARBA00023002"/>
    </source>
</evidence>
<evidence type="ECO:0000313" key="3">
    <source>
        <dbReference type="EMBL" id="GAX49342.1"/>
    </source>
</evidence>
<dbReference type="STRING" id="1963.AQJ27_01870"/>
<accession>A0A250V5H1</accession>
<protein>
    <submittedName>
        <fullName evidence="3">Short-chain dehydrogenase/reductase</fullName>
    </submittedName>
</protein>
<dbReference type="PRINTS" id="PR00081">
    <property type="entry name" value="GDHRDH"/>
</dbReference>
<dbReference type="InterPro" id="IPR002347">
    <property type="entry name" value="SDR_fam"/>
</dbReference>
<dbReference type="NCBIfam" id="NF005395">
    <property type="entry name" value="PRK06940.1"/>
    <property type="match status" value="1"/>
</dbReference>
<dbReference type="Proteomes" id="UP000217446">
    <property type="component" value="Unassembled WGS sequence"/>
</dbReference>
<dbReference type="InterPro" id="IPR036291">
    <property type="entry name" value="NAD(P)-bd_dom_sf"/>
</dbReference>
<dbReference type="Pfam" id="PF13561">
    <property type="entry name" value="adh_short_C2"/>
    <property type="match status" value="1"/>
</dbReference>
<keyword evidence="2" id="KW-0560">Oxidoreductase</keyword>
<dbReference type="PANTHER" id="PTHR24321:SF12">
    <property type="entry name" value="SHORT-CHAIN DEHYDROGENASE_REDUCTASE FAMILY, PUTATIVE (AFU_ORTHOLOGUE AFUA_5G14340)-RELATED"/>
    <property type="match status" value="1"/>
</dbReference>
<dbReference type="RefSeq" id="WP_067360570.1">
    <property type="nucleotide sequence ID" value="NZ_BDQI01000001.1"/>
</dbReference>
<dbReference type="SUPFAM" id="SSF51735">
    <property type="entry name" value="NAD(P)-binding Rossmann-fold domains"/>
    <property type="match status" value="1"/>
</dbReference>
<dbReference type="CDD" id="cd05233">
    <property type="entry name" value="SDR_c"/>
    <property type="match status" value="1"/>
</dbReference>
<dbReference type="AlphaFoldDB" id="A0A250V5H1"/>
<dbReference type="GO" id="GO:0016491">
    <property type="term" value="F:oxidoreductase activity"/>
    <property type="evidence" value="ECO:0007669"/>
    <property type="project" value="UniProtKB-KW"/>
</dbReference>
<keyword evidence="4" id="KW-1185">Reference proteome</keyword>
<dbReference type="PANTHER" id="PTHR24321">
    <property type="entry name" value="DEHYDROGENASES, SHORT CHAIN"/>
    <property type="match status" value="1"/>
</dbReference>
<dbReference type="Gene3D" id="3.40.50.720">
    <property type="entry name" value="NAD(P)-binding Rossmann-like Domain"/>
    <property type="match status" value="1"/>
</dbReference>
<organism evidence="3 4">
    <name type="scientific">Streptomyces olivochromogenes</name>
    <dbReference type="NCBI Taxonomy" id="1963"/>
    <lineage>
        <taxon>Bacteria</taxon>
        <taxon>Bacillati</taxon>
        <taxon>Actinomycetota</taxon>
        <taxon>Actinomycetes</taxon>
        <taxon>Kitasatosporales</taxon>
        <taxon>Streptomycetaceae</taxon>
        <taxon>Streptomyces</taxon>
    </lineage>
</organism>
<evidence type="ECO:0000256" key="1">
    <source>
        <dbReference type="ARBA" id="ARBA00006484"/>
    </source>
</evidence>
<comment type="similarity">
    <text evidence="1">Belongs to the short-chain dehydrogenases/reductases (SDR) family.</text>
</comment>
<name>A0A250V5H1_STROL</name>